<gene>
    <name evidence="1" type="ORF">PL8927_140048</name>
</gene>
<organism evidence="1 2">
    <name type="scientific">Planktothrix serta PCC 8927</name>
    <dbReference type="NCBI Taxonomy" id="671068"/>
    <lineage>
        <taxon>Bacteria</taxon>
        <taxon>Bacillati</taxon>
        <taxon>Cyanobacteriota</taxon>
        <taxon>Cyanophyceae</taxon>
        <taxon>Oscillatoriophycideae</taxon>
        <taxon>Oscillatoriales</taxon>
        <taxon>Microcoleaceae</taxon>
        <taxon>Planktothrix</taxon>
    </lineage>
</organism>
<protein>
    <submittedName>
        <fullName evidence="1">Uncharacterized protein</fullName>
    </submittedName>
</protein>
<sequence length="43" mass="5065">MHIIEMDISFGQKFVVRLIDSDKANYFWKTNSIILNSLRGFTD</sequence>
<evidence type="ECO:0000313" key="1">
    <source>
        <dbReference type="EMBL" id="VXD11198.1"/>
    </source>
</evidence>
<name>A0A7Z9BF12_9CYAN</name>
<accession>A0A7Z9BF12</accession>
<comment type="caution">
    <text evidence="1">The sequence shown here is derived from an EMBL/GenBank/DDBJ whole genome shotgun (WGS) entry which is preliminary data.</text>
</comment>
<dbReference type="AlphaFoldDB" id="A0A7Z9BF12"/>
<dbReference type="EMBL" id="CZCU02000046">
    <property type="protein sequence ID" value="VXD11198.1"/>
    <property type="molecule type" value="Genomic_DNA"/>
</dbReference>
<evidence type="ECO:0000313" key="2">
    <source>
        <dbReference type="Proteomes" id="UP000184550"/>
    </source>
</evidence>
<keyword evidence="2" id="KW-1185">Reference proteome</keyword>
<proteinExistence type="predicted"/>
<reference evidence="1" key="1">
    <citation type="submission" date="2019-10" db="EMBL/GenBank/DDBJ databases">
        <authorList>
            <consortium name="Genoscope - CEA"/>
            <person name="William W."/>
        </authorList>
    </citation>
    <scope>NUCLEOTIDE SEQUENCE [LARGE SCALE GENOMIC DNA]</scope>
    <source>
        <strain evidence="1">BBR_PRJEB10992</strain>
    </source>
</reference>
<dbReference type="Proteomes" id="UP000184550">
    <property type="component" value="Unassembled WGS sequence"/>
</dbReference>